<dbReference type="PANTHER" id="PTHR14359">
    <property type="entry name" value="HOMO-OLIGOMERIC FLAVIN CONTAINING CYS DECARBOXYLASE FAMILY"/>
    <property type="match status" value="1"/>
</dbReference>
<dbReference type="GO" id="GO:0015941">
    <property type="term" value="P:pantothenate catabolic process"/>
    <property type="evidence" value="ECO:0007669"/>
    <property type="project" value="InterPro"/>
</dbReference>
<keyword evidence="9" id="KW-1185">Reference proteome</keyword>
<evidence type="ECO:0000256" key="2">
    <source>
        <dbReference type="ARBA" id="ARBA00023239"/>
    </source>
</evidence>
<sequence>MSGRTPSSPAPRPEVSAPPPAGQAPEGARPTVALAVSGSIAAYKAAEVARLLIQGGARVLPIMTRAAQQFLGPMTLSGLCGEPVRDTMWDPGFAGELHVALAAEADLVLLAPATADVIARLAAGRADDLVTALALCARGPVLAAPAMHPRMWAHPATARNVATLEADGRVQLVGPVFGEVASGERGLGRMAEPAAIAAAAFSRLAPRDLEGLRVVVTAGPTLEDLDPVRFLGNRSTGKMGFAVAERAAARGAQVTLIAGPVSLSTPPGARRVDVRGALSMRGALWQALGEDLRGADALIMTAAVSDYRPAEQHATKLKRTPDLASLPLVPNPDLLAEIGAARGGLADAAGADGARSPVLVGFAVETATDEGVIAYARHKLASKRVDMIVANHAADSFGRDDNRATIVTRDAADALGVLPKPALADRILDRVLQLSRTSRTSRTSQASQASPTGQASAR</sequence>
<comment type="similarity">
    <text evidence="3 4">In the N-terminal section; belongs to the HFCD (homo-oligomeric flavin containing Cys decarboxylase) superfamily.</text>
</comment>
<comment type="function">
    <text evidence="4">Catalyzes two steps in the biosynthesis of coenzyme A. In the first step cysteine is conjugated to 4'-phosphopantothenate to form 4-phosphopantothenoylcysteine, in the latter compound is decarboxylated to form 4'-phosphopantotheine.</text>
</comment>
<dbReference type="SUPFAM" id="SSF52507">
    <property type="entry name" value="Homo-oligomeric flavin-containing Cys decarboxylases, HFCD"/>
    <property type="match status" value="1"/>
</dbReference>
<evidence type="ECO:0000256" key="3">
    <source>
        <dbReference type="HAMAP-Rule" id="MF_02225"/>
    </source>
</evidence>
<comment type="pathway">
    <text evidence="3 4">Cofactor biosynthesis; coenzyme A biosynthesis; CoA from (R)-pantothenate: step 3/5.</text>
</comment>
<dbReference type="InterPro" id="IPR035929">
    <property type="entry name" value="CoaB-like_sf"/>
</dbReference>
<keyword evidence="3 4" id="KW-0288">FMN</keyword>
<dbReference type="Pfam" id="PF04127">
    <property type="entry name" value="DFP"/>
    <property type="match status" value="1"/>
</dbReference>
<dbReference type="GO" id="GO:0004633">
    <property type="term" value="F:phosphopantothenoylcysteine decarboxylase activity"/>
    <property type="evidence" value="ECO:0007669"/>
    <property type="project" value="UniProtKB-UniRule"/>
</dbReference>
<dbReference type="InterPro" id="IPR005252">
    <property type="entry name" value="CoaBC"/>
</dbReference>
<comment type="caution">
    <text evidence="3">Lacks conserved residue(s) required for the propagation of feature annotation.</text>
</comment>
<keyword evidence="2 3" id="KW-0456">Lyase</keyword>
<comment type="cofactor">
    <cofactor evidence="3">
        <name>FMN</name>
        <dbReference type="ChEBI" id="CHEBI:58210"/>
    </cofactor>
    <text evidence="3">Binds 1 FMN per subunit.</text>
</comment>
<feature type="binding site" evidence="3">
    <location>
        <position position="383"/>
    </location>
    <ligand>
        <name>CTP</name>
        <dbReference type="ChEBI" id="CHEBI:37563"/>
    </ligand>
</feature>
<dbReference type="HOGENOM" id="CLU_033319_0_1_7"/>
<dbReference type="Gene3D" id="3.40.50.10300">
    <property type="entry name" value="CoaB-like"/>
    <property type="match status" value="1"/>
</dbReference>
<feature type="compositionally biased region" description="Low complexity" evidence="5">
    <location>
        <begin position="437"/>
        <end position="450"/>
    </location>
</feature>
<dbReference type="STRING" id="448385.sce7393"/>
<feature type="domain" description="DNA/pantothenate metabolism flavoprotein C-terminal" evidence="7">
    <location>
        <begin position="209"/>
        <end position="433"/>
    </location>
</feature>
<evidence type="ECO:0000256" key="5">
    <source>
        <dbReference type="SAM" id="MobiDB-lite"/>
    </source>
</evidence>
<dbReference type="GO" id="GO:0046872">
    <property type="term" value="F:metal ion binding"/>
    <property type="evidence" value="ECO:0007669"/>
    <property type="project" value="UniProtKB-KW"/>
</dbReference>
<feature type="region of interest" description="Phosphopantothenoylcysteine decarboxylase" evidence="3">
    <location>
        <begin position="1"/>
        <end position="213"/>
    </location>
</feature>
<evidence type="ECO:0000313" key="9">
    <source>
        <dbReference type="Proteomes" id="UP000002139"/>
    </source>
</evidence>
<feature type="region of interest" description="Phosphopantothenate--cysteine ligase" evidence="3">
    <location>
        <begin position="214"/>
        <end position="458"/>
    </location>
</feature>
<feature type="compositionally biased region" description="Pro residues" evidence="5">
    <location>
        <begin position="8"/>
        <end position="22"/>
    </location>
</feature>
<feature type="binding site" evidence="3">
    <location>
        <position position="379"/>
    </location>
    <ligand>
        <name>CTP</name>
        <dbReference type="ChEBI" id="CHEBI:37563"/>
    </ligand>
</feature>
<dbReference type="EC" id="4.1.1.36" evidence="3"/>
<gene>
    <name evidence="3" type="primary">coaBC</name>
    <name evidence="8" type="ordered locus">sce7393</name>
</gene>
<feature type="binding site" evidence="3">
    <location>
        <position position="316"/>
    </location>
    <ligand>
        <name>CTP</name>
        <dbReference type="ChEBI" id="CHEBI:37563"/>
    </ligand>
</feature>
<dbReference type="PANTHER" id="PTHR14359:SF6">
    <property type="entry name" value="PHOSPHOPANTOTHENOYLCYSTEINE DECARBOXYLASE"/>
    <property type="match status" value="1"/>
</dbReference>
<feature type="binding site" evidence="3">
    <location>
        <position position="306"/>
    </location>
    <ligand>
        <name>CTP</name>
        <dbReference type="ChEBI" id="CHEBI:37563"/>
    </ligand>
</feature>
<keyword evidence="3" id="KW-0460">Magnesium</keyword>
<dbReference type="Proteomes" id="UP000002139">
    <property type="component" value="Chromosome"/>
</dbReference>
<comment type="catalytic activity">
    <reaction evidence="3 4">
        <text>N-[(R)-4-phosphopantothenoyl]-L-cysteine + H(+) = (R)-4'-phosphopantetheine + CO2</text>
        <dbReference type="Rhea" id="RHEA:16793"/>
        <dbReference type="ChEBI" id="CHEBI:15378"/>
        <dbReference type="ChEBI" id="CHEBI:16526"/>
        <dbReference type="ChEBI" id="CHEBI:59458"/>
        <dbReference type="ChEBI" id="CHEBI:61723"/>
        <dbReference type="EC" id="4.1.1.36"/>
    </reaction>
</comment>
<evidence type="ECO:0000259" key="6">
    <source>
        <dbReference type="Pfam" id="PF02441"/>
    </source>
</evidence>
<evidence type="ECO:0000313" key="8">
    <source>
        <dbReference type="EMBL" id="CAN97562.1"/>
    </source>
</evidence>
<dbReference type="EMBL" id="AM746676">
    <property type="protein sequence ID" value="CAN97562.1"/>
    <property type="molecule type" value="Genomic_DNA"/>
</dbReference>
<evidence type="ECO:0000259" key="7">
    <source>
        <dbReference type="Pfam" id="PF04127"/>
    </source>
</evidence>
<dbReference type="GO" id="GO:0015937">
    <property type="term" value="P:coenzyme A biosynthetic process"/>
    <property type="evidence" value="ECO:0007669"/>
    <property type="project" value="UniProtKB-UniRule"/>
</dbReference>
<dbReference type="NCBIfam" id="TIGR00521">
    <property type="entry name" value="coaBC_dfp"/>
    <property type="match status" value="1"/>
</dbReference>
<dbReference type="HAMAP" id="MF_02225">
    <property type="entry name" value="CoaBC"/>
    <property type="match status" value="1"/>
</dbReference>
<feature type="domain" description="Flavoprotein" evidence="6">
    <location>
        <begin position="31"/>
        <end position="201"/>
    </location>
</feature>
<organism evidence="8 9">
    <name type="scientific">Sorangium cellulosum (strain So ce56)</name>
    <name type="common">Polyangium cellulosum (strain So ce56)</name>
    <dbReference type="NCBI Taxonomy" id="448385"/>
    <lineage>
        <taxon>Bacteria</taxon>
        <taxon>Pseudomonadati</taxon>
        <taxon>Myxococcota</taxon>
        <taxon>Polyangia</taxon>
        <taxon>Polyangiales</taxon>
        <taxon>Polyangiaceae</taxon>
        <taxon>Sorangium</taxon>
    </lineage>
</organism>
<feature type="binding site" evidence="3">
    <location>
        <begin position="332"/>
        <end position="335"/>
    </location>
    <ligand>
        <name>CTP</name>
        <dbReference type="ChEBI" id="CHEBI:37563"/>
    </ligand>
</feature>
<dbReference type="InterPro" id="IPR036551">
    <property type="entry name" value="Flavin_trans-like"/>
</dbReference>
<feature type="binding site" evidence="3">
    <location>
        <position position="362"/>
    </location>
    <ligand>
        <name>CTP</name>
        <dbReference type="ChEBI" id="CHEBI:37563"/>
    </ligand>
</feature>
<keyword evidence="3" id="KW-0479">Metal-binding</keyword>
<dbReference type="SUPFAM" id="SSF102645">
    <property type="entry name" value="CoaB-like"/>
    <property type="match status" value="1"/>
</dbReference>
<dbReference type="Gene3D" id="3.40.50.1950">
    <property type="entry name" value="Flavin prenyltransferase-like"/>
    <property type="match status" value="1"/>
</dbReference>
<dbReference type="EC" id="6.3.2.5" evidence="3"/>
<dbReference type="eggNOG" id="COG0452">
    <property type="taxonomic scope" value="Bacteria"/>
</dbReference>
<evidence type="ECO:0000256" key="1">
    <source>
        <dbReference type="ARBA" id="ARBA00022793"/>
    </source>
</evidence>
<comment type="cofactor">
    <cofactor evidence="3">
        <name>Mg(2+)</name>
        <dbReference type="ChEBI" id="CHEBI:18420"/>
    </cofactor>
</comment>
<comment type="function">
    <text evidence="3">Catalyzes two sequential steps in the biosynthesis of coenzyme A. In the first step cysteine is conjugated to 4'-phosphopantothenate to form 4-phosphopantothenoylcysteine. In the second step the latter compound is decarboxylated to form 4'-phosphopantotheine.</text>
</comment>
<evidence type="ECO:0000256" key="4">
    <source>
        <dbReference type="RuleBase" id="RU364078"/>
    </source>
</evidence>
<keyword evidence="3 4" id="KW-0436">Ligase</keyword>
<dbReference type="KEGG" id="scl:sce7393"/>
<keyword evidence="3" id="KW-0511">Multifunctional enzyme</keyword>
<name>A9EYP3_SORC5</name>
<proteinExistence type="inferred from homology"/>
<dbReference type="InterPro" id="IPR003382">
    <property type="entry name" value="Flavoprotein"/>
</dbReference>
<accession>A9EYP3</accession>
<dbReference type="GO" id="GO:0010181">
    <property type="term" value="F:FMN binding"/>
    <property type="evidence" value="ECO:0007669"/>
    <property type="project" value="UniProtKB-UniRule"/>
</dbReference>
<comment type="similarity">
    <text evidence="3 4">In the C-terminal section; belongs to the PPC synthetase family.</text>
</comment>
<comment type="catalytic activity">
    <reaction evidence="3 4">
        <text>(R)-4'-phosphopantothenate + L-cysteine + CTP = N-[(R)-4-phosphopantothenoyl]-L-cysteine + CMP + diphosphate + H(+)</text>
        <dbReference type="Rhea" id="RHEA:19397"/>
        <dbReference type="ChEBI" id="CHEBI:10986"/>
        <dbReference type="ChEBI" id="CHEBI:15378"/>
        <dbReference type="ChEBI" id="CHEBI:33019"/>
        <dbReference type="ChEBI" id="CHEBI:35235"/>
        <dbReference type="ChEBI" id="CHEBI:37563"/>
        <dbReference type="ChEBI" id="CHEBI:59458"/>
        <dbReference type="ChEBI" id="CHEBI:60377"/>
        <dbReference type="EC" id="6.3.2.5"/>
    </reaction>
</comment>
<keyword evidence="3 4" id="KW-0285">Flavoprotein</keyword>
<dbReference type="RefSeq" id="WP_012240001.1">
    <property type="nucleotide sequence ID" value="NC_010162.1"/>
</dbReference>
<protein>
    <recommendedName>
        <fullName evidence="3">Coenzyme A biosynthesis bifunctional protein CoaBC</fullName>
    </recommendedName>
    <alternativeName>
        <fullName evidence="3">DNA/pantothenate metabolism flavoprotein</fullName>
    </alternativeName>
    <alternativeName>
        <fullName evidence="3">Phosphopantothenoylcysteine synthetase/decarboxylase</fullName>
        <shortName evidence="3">PPCS-PPCDC</shortName>
    </alternativeName>
    <domain>
        <recommendedName>
            <fullName evidence="3">Phosphopantothenoylcysteine decarboxylase</fullName>
            <shortName evidence="3">PPC decarboxylase</shortName>
            <shortName evidence="3">PPC-DC</shortName>
            <ecNumber evidence="3">4.1.1.36</ecNumber>
        </recommendedName>
        <alternativeName>
            <fullName evidence="3">CoaC</fullName>
        </alternativeName>
    </domain>
    <domain>
        <recommendedName>
            <fullName evidence="3">Phosphopantothenate--cysteine ligase</fullName>
            <ecNumber evidence="3">6.3.2.5</ecNumber>
        </recommendedName>
        <alternativeName>
            <fullName evidence="3">CoaB</fullName>
        </alternativeName>
        <alternativeName>
            <fullName evidence="3">Phosphopantothenoylcysteine synthetase</fullName>
            <shortName evidence="3">PPC synthetase</shortName>
            <shortName evidence="3">PPC-S</shortName>
        </alternativeName>
    </domain>
</protein>
<dbReference type="UniPathway" id="UPA00241">
    <property type="reaction ID" value="UER00353"/>
</dbReference>
<feature type="region of interest" description="Disordered" evidence="5">
    <location>
        <begin position="437"/>
        <end position="458"/>
    </location>
</feature>
<keyword evidence="1 3" id="KW-0210">Decarboxylase</keyword>
<dbReference type="GO" id="GO:0071513">
    <property type="term" value="C:phosphopantothenoylcysteine decarboxylase complex"/>
    <property type="evidence" value="ECO:0007669"/>
    <property type="project" value="TreeGrafter"/>
</dbReference>
<dbReference type="BioCyc" id="SCEL448385:SCE_RS37865-MONOMER"/>
<comment type="pathway">
    <text evidence="3 4">Cofactor biosynthesis; coenzyme A biosynthesis; CoA from (R)-pantothenate: step 2/5.</text>
</comment>
<feature type="region of interest" description="Disordered" evidence="5">
    <location>
        <begin position="1"/>
        <end position="29"/>
    </location>
</feature>
<dbReference type="AlphaFoldDB" id="A9EYP3"/>
<reference evidence="8 9" key="1">
    <citation type="journal article" date="2007" name="Nat. Biotechnol.">
        <title>Complete genome sequence of the myxobacterium Sorangium cellulosum.</title>
        <authorList>
            <person name="Schneiker S."/>
            <person name="Perlova O."/>
            <person name="Kaiser O."/>
            <person name="Gerth K."/>
            <person name="Alici A."/>
            <person name="Altmeyer M.O."/>
            <person name="Bartels D."/>
            <person name="Bekel T."/>
            <person name="Beyer S."/>
            <person name="Bode E."/>
            <person name="Bode H.B."/>
            <person name="Bolten C.J."/>
            <person name="Choudhuri J.V."/>
            <person name="Doss S."/>
            <person name="Elnakady Y.A."/>
            <person name="Frank B."/>
            <person name="Gaigalat L."/>
            <person name="Goesmann A."/>
            <person name="Groeger C."/>
            <person name="Gross F."/>
            <person name="Jelsbak L."/>
            <person name="Jelsbak L."/>
            <person name="Kalinowski J."/>
            <person name="Kegler C."/>
            <person name="Knauber T."/>
            <person name="Konietzny S."/>
            <person name="Kopp M."/>
            <person name="Krause L."/>
            <person name="Krug D."/>
            <person name="Linke B."/>
            <person name="Mahmud T."/>
            <person name="Martinez-Arias R."/>
            <person name="McHardy A.C."/>
            <person name="Merai M."/>
            <person name="Meyer F."/>
            <person name="Mormann S."/>
            <person name="Munoz-Dorado J."/>
            <person name="Perez J."/>
            <person name="Pradella S."/>
            <person name="Rachid S."/>
            <person name="Raddatz G."/>
            <person name="Rosenau F."/>
            <person name="Rueckert C."/>
            <person name="Sasse F."/>
            <person name="Scharfe M."/>
            <person name="Schuster S.C."/>
            <person name="Suen G."/>
            <person name="Treuner-Lange A."/>
            <person name="Velicer G.J."/>
            <person name="Vorholter F.-J."/>
            <person name="Weissman K.J."/>
            <person name="Welch R.D."/>
            <person name="Wenzel S.C."/>
            <person name="Whitworth D.E."/>
            <person name="Wilhelm S."/>
            <person name="Wittmann C."/>
            <person name="Bloecker H."/>
            <person name="Puehler A."/>
            <person name="Mueller R."/>
        </authorList>
    </citation>
    <scope>NUCLEOTIDE SEQUENCE [LARGE SCALE GENOMIC DNA]</scope>
    <source>
        <strain evidence="9">So ce56</strain>
    </source>
</reference>
<dbReference type="InterPro" id="IPR007085">
    <property type="entry name" value="DNA/pantothenate-metab_flavo_C"/>
</dbReference>
<dbReference type="GO" id="GO:0004632">
    <property type="term" value="F:phosphopantothenate--cysteine ligase activity"/>
    <property type="evidence" value="ECO:0007669"/>
    <property type="project" value="UniProtKB-UniRule"/>
</dbReference>
<dbReference type="Pfam" id="PF02441">
    <property type="entry name" value="Flavoprotein"/>
    <property type="match status" value="1"/>
</dbReference>